<keyword evidence="5" id="KW-0687">Ribonucleoprotein</keyword>
<comment type="function">
    <text evidence="1">One of the primary rRNA binding proteins, it binds directly to 16S rRNA central domain where it helps coordinate assembly of the platform of the 30S subunit.</text>
</comment>
<dbReference type="Gene3D" id="3.30.1370.30">
    <property type="match status" value="1"/>
</dbReference>
<dbReference type="InterPro" id="IPR000630">
    <property type="entry name" value="Ribosomal_uS8"/>
</dbReference>
<protein>
    <recommendedName>
        <fullName evidence="6">Small ribosomal subunit protein uS8c</fullName>
    </recommendedName>
    <alternativeName>
        <fullName evidence="7">30S ribosomal protein S8, chloroplastic</fullName>
    </alternativeName>
</protein>
<dbReference type="Proteomes" id="UP000636709">
    <property type="component" value="Unassembled WGS sequence"/>
</dbReference>
<feature type="transmembrane region" description="Helical" evidence="8">
    <location>
        <begin position="75"/>
        <end position="95"/>
    </location>
</feature>
<evidence type="ECO:0000256" key="5">
    <source>
        <dbReference type="ARBA" id="ARBA00023274"/>
    </source>
</evidence>
<keyword evidence="4" id="KW-0689">Ribosomal protein</keyword>
<gene>
    <name evidence="9" type="ORF">HU200_064289</name>
</gene>
<comment type="caution">
    <text evidence="9">The sequence shown here is derived from an EMBL/GenBank/DDBJ whole genome shotgun (WGS) entry which is preliminary data.</text>
</comment>
<comment type="similarity">
    <text evidence="2">Belongs to the universal ribosomal protein uS8 family.</text>
</comment>
<evidence type="ECO:0000256" key="1">
    <source>
        <dbReference type="ARBA" id="ARBA00002569"/>
    </source>
</evidence>
<dbReference type="GO" id="GO:0006412">
    <property type="term" value="P:translation"/>
    <property type="evidence" value="ECO:0007669"/>
    <property type="project" value="InterPro"/>
</dbReference>
<evidence type="ECO:0000313" key="10">
    <source>
        <dbReference type="Proteomes" id="UP000636709"/>
    </source>
</evidence>
<name>A0A835DVM4_9POAL</name>
<comment type="subunit">
    <text evidence="3">Part of the 30S ribosomal subunit.</text>
</comment>
<keyword evidence="8" id="KW-0812">Transmembrane</keyword>
<dbReference type="SUPFAM" id="SSF56047">
    <property type="entry name" value="Ribosomal protein S8"/>
    <property type="match status" value="1"/>
</dbReference>
<proteinExistence type="inferred from homology"/>
<keyword evidence="8" id="KW-0472">Membrane</keyword>
<accession>A0A835DVM4</accession>
<evidence type="ECO:0000313" key="9">
    <source>
        <dbReference type="EMBL" id="KAF8649533.1"/>
    </source>
</evidence>
<dbReference type="PANTHER" id="PTHR11758">
    <property type="entry name" value="40S RIBOSOMAL PROTEIN S15A"/>
    <property type="match status" value="1"/>
</dbReference>
<keyword evidence="8" id="KW-1133">Transmembrane helix</keyword>
<evidence type="ECO:0000256" key="8">
    <source>
        <dbReference type="SAM" id="Phobius"/>
    </source>
</evidence>
<reference evidence="9" key="1">
    <citation type="submission" date="2020-07" db="EMBL/GenBank/DDBJ databases">
        <title>Genome sequence and genetic diversity analysis of an under-domesticated orphan crop, white fonio (Digitaria exilis).</title>
        <authorList>
            <person name="Bennetzen J.L."/>
            <person name="Chen S."/>
            <person name="Ma X."/>
            <person name="Wang X."/>
            <person name="Yssel A.E.J."/>
            <person name="Chaluvadi S.R."/>
            <person name="Johnson M."/>
            <person name="Gangashetty P."/>
            <person name="Hamidou F."/>
            <person name="Sanogo M.D."/>
            <person name="Zwaenepoel A."/>
            <person name="Wallace J."/>
            <person name="Van De Peer Y."/>
            <person name="Van Deynze A."/>
        </authorList>
    </citation>
    <scope>NUCLEOTIDE SEQUENCE</scope>
    <source>
        <tissue evidence="9">Leaves</tissue>
    </source>
</reference>
<dbReference type="EMBL" id="JACEFO010002757">
    <property type="protein sequence ID" value="KAF8649533.1"/>
    <property type="molecule type" value="Genomic_DNA"/>
</dbReference>
<evidence type="ECO:0000256" key="6">
    <source>
        <dbReference type="ARBA" id="ARBA00035153"/>
    </source>
</evidence>
<dbReference type="GO" id="GO:0003735">
    <property type="term" value="F:structural constituent of ribosome"/>
    <property type="evidence" value="ECO:0007669"/>
    <property type="project" value="InterPro"/>
</dbReference>
<dbReference type="InterPro" id="IPR035987">
    <property type="entry name" value="Ribosomal_uS8_sf"/>
</dbReference>
<sequence length="171" mass="19178">MIAMVHATKADGGAVCEQTVDATSGVEATELYPDVKFVTVQEYVNADRRGKATTLLQPISGVIVSFLNIMKHRGIPLLVTFVCMLEGFCCLFVVLKICARGFCGCFEGYIKNFEVTDPHRVGKINVELHGRIKDCKALTYRQDLRAKEIEQYRVRMLPTPQVLYLLISMDI</sequence>
<evidence type="ECO:0000256" key="4">
    <source>
        <dbReference type="ARBA" id="ARBA00022980"/>
    </source>
</evidence>
<dbReference type="AlphaFoldDB" id="A0A835DVM4"/>
<evidence type="ECO:0000256" key="3">
    <source>
        <dbReference type="ARBA" id="ARBA00011458"/>
    </source>
</evidence>
<evidence type="ECO:0000256" key="7">
    <source>
        <dbReference type="ARBA" id="ARBA00035516"/>
    </source>
</evidence>
<dbReference type="OrthoDB" id="10250260at2759"/>
<evidence type="ECO:0000256" key="2">
    <source>
        <dbReference type="ARBA" id="ARBA00006471"/>
    </source>
</evidence>
<keyword evidence="10" id="KW-1185">Reference proteome</keyword>
<organism evidence="9 10">
    <name type="scientific">Digitaria exilis</name>
    <dbReference type="NCBI Taxonomy" id="1010633"/>
    <lineage>
        <taxon>Eukaryota</taxon>
        <taxon>Viridiplantae</taxon>
        <taxon>Streptophyta</taxon>
        <taxon>Embryophyta</taxon>
        <taxon>Tracheophyta</taxon>
        <taxon>Spermatophyta</taxon>
        <taxon>Magnoliopsida</taxon>
        <taxon>Liliopsida</taxon>
        <taxon>Poales</taxon>
        <taxon>Poaceae</taxon>
        <taxon>PACMAD clade</taxon>
        <taxon>Panicoideae</taxon>
        <taxon>Panicodae</taxon>
        <taxon>Paniceae</taxon>
        <taxon>Anthephorinae</taxon>
        <taxon>Digitaria</taxon>
    </lineage>
</organism>
<dbReference type="GO" id="GO:0005840">
    <property type="term" value="C:ribosome"/>
    <property type="evidence" value="ECO:0007669"/>
    <property type="project" value="UniProtKB-KW"/>
</dbReference>
<dbReference type="GO" id="GO:1990904">
    <property type="term" value="C:ribonucleoprotein complex"/>
    <property type="evidence" value="ECO:0007669"/>
    <property type="project" value="UniProtKB-KW"/>
</dbReference>